<evidence type="ECO:0000256" key="2">
    <source>
        <dbReference type="ARBA" id="ARBA00026073"/>
    </source>
</evidence>
<dbReference type="InterPro" id="IPR036397">
    <property type="entry name" value="RNaseH_sf"/>
</dbReference>
<dbReference type="SUPFAM" id="SSF82771">
    <property type="entry name" value="GIY-YIG endonuclease"/>
    <property type="match status" value="1"/>
</dbReference>
<proteinExistence type="predicted"/>
<dbReference type="OrthoDB" id="9803913at2"/>
<dbReference type="InterPro" id="IPR000305">
    <property type="entry name" value="GIY-YIG_endonuc"/>
</dbReference>
<dbReference type="InterPro" id="IPR035901">
    <property type="entry name" value="GIY-YIG_endonuc_sf"/>
</dbReference>
<dbReference type="PANTHER" id="PTHR30231:SF41">
    <property type="entry name" value="DNA POLYMERASE III SUBUNIT EPSILON"/>
    <property type="match status" value="1"/>
</dbReference>
<dbReference type="SMART" id="SM00479">
    <property type="entry name" value="EXOIII"/>
    <property type="match status" value="1"/>
</dbReference>
<gene>
    <name evidence="4" type="ORF">SAMN00777080_3287</name>
</gene>
<dbReference type="GO" id="GO:0003677">
    <property type="term" value="F:DNA binding"/>
    <property type="evidence" value="ECO:0007669"/>
    <property type="project" value="InterPro"/>
</dbReference>
<dbReference type="PANTHER" id="PTHR30231">
    <property type="entry name" value="DNA POLYMERASE III SUBUNIT EPSILON"/>
    <property type="match status" value="1"/>
</dbReference>
<reference evidence="5" key="1">
    <citation type="submission" date="2017-04" db="EMBL/GenBank/DDBJ databases">
        <authorList>
            <person name="Varghese N."/>
            <person name="Submissions S."/>
        </authorList>
    </citation>
    <scope>NUCLEOTIDE SEQUENCE [LARGE SCALE GENOMIC DNA]</scope>
    <source>
        <strain evidence="5">DSM 16537</strain>
    </source>
</reference>
<protein>
    <submittedName>
        <fullName evidence="4">DNA polymerase-3 subunit epsilon</fullName>
    </submittedName>
</protein>
<comment type="function">
    <text evidence="1">DNA polymerase III is a complex, multichain enzyme responsible for most of the replicative synthesis in bacteria. The epsilon subunit contain the editing function and is a proofreading 3'-5' exonuclease.</text>
</comment>
<evidence type="ECO:0000259" key="3">
    <source>
        <dbReference type="PROSITE" id="PS50164"/>
    </source>
</evidence>
<evidence type="ECO:0000313" key="4">
    <source>
        <dbReference type="EMBL" id="SMD44661.1"/>
    </source>
</evidence>
<dbReference type="InterPro" id="IPR013520">
    <property type="entry name" value="Ribonucl_H"/>
</dbReference>
<dbReference type="NCBIfam" id="TIGR00573">
    <property type="entry name" value="dnaq"/>
    <property type="match status" value="1"/>
</dbReference>
<dbReference type="Pfam" id="PF00929">
    <property type="entry name" value="RNase_T"/>
    <property type="match status" value="1"/>
</dbReference>
<accession>A0A1W2H6Y7</accession>
<dbReference type="Pfam" id="PF01541">
    <property type="entry name" value="GIY-YIG"/>
    <property type="match status" value="1"/>
</dbReference>
<dbReference type="FunFam" id="3.30.420.10:FF:000045">
    <property type="entry name" value="3'-5' exonuclease DinG"/>
    <property type="match status" value="1"/>
</dbReference>
<dbReference type="Proteomes" id="UP000192333">
    <property type="component" value="Chromosome I"/>
</dbReference>
<sequence>MLFAIVDIETTGGNPTQGGITEIAAFVHDGDKIVDRFHTLLNPERFIPGFITGLTGIDQQMVADEPTFEDIAHRLFEFLKDKVFIAHNVNFDYSFIREAFKNHGYTFDVPKLCTVRLSRKAFPGYRSYGLGRICEQLSIKIENRHRAFGDAEATAVLFGMIFSKSQELVFSSLKKNNGEAFLPPHISKEQYLKIPNSTGVYYFHDAKGQVIYVGKALDIRSRFKGHFSGNSQDSDKTKLRSEIHDVSWEVTGSEFLAYLFELLEIRRLWPKYNKAQKFKASSWGLYQYEDSQGFIRFQIGKSTKGLFPLIQFDNHSEGWKFLMDKIKEFQLCPKLSGIQKVPHECYDVKIGLCKGACCDKEESLSYNKRAKEFIGLLRQQSGNIIIKDKGRSASEEVALYFENGIFSGYGFFSKDQNFRNDTEIMDQIKKVKQYPDSKYILRAFLSKIPIGQIRMIKSEGSLF</sequence>
<dbReference type="InterPro" id="IPR047296">
    <property type="entry name" value="GIY-YIG_UvrC_Cho"/>
</dbReference>
<dbReference type="SMART" id="SM00465">
    <property type="entry name" value="GIYc"/>
    <property type="match status" value="1"/>
</dbReference>
<dbReference type="CDD" id="cd06127">
    <property type="entry name" value="DEDDh"/>
    <property type="match status" value="1"/>
</dbReference>
<dbReference type="GO" id="GO:0005829">
    <property type="term" value="C:cytosol"/>
    <property type="evidence" value="ECO:0007669"/>
    <property type="project" value="TreeGrafter"/>
</dbReference>
<dbReference type="AlphaFoldDB" id="A0A1W2H6Y7"/>
<keyword evidence="5" id="KW-1185">Reference proteome</keyword>
<dbReference type="GO" id="GO:0045004">
    <property type="term" value="P:DNA replication proofreading"/>
    <property type="evidence" value="ECO:0007669"/>
    <property type="project" value="TreeGrafter"/>
</dbReference>
<dbReference type="GO" id="GO:0008408">
    <property type="term" value="F:3'-5' exonuclease activity"/>
    <property type="evidence" value="ECO:0007669"/>
    <property type="project" value="TreeGrafter"/>
</dbReference>
<evidence type="ECO:0000313" key="5">
    <source>
        <dbReference type="Proteomes" id="UP000192333"/>
    </source>
</evidence>
<dbReference type="Gene3D" id="3.30.420.10">
    <property type="entry name" value="Ribonuclease H-like superfamily/Ribonuclease H"/>
    <property type="match status" value="1"/>
</dbReference>
<dbReference type="GO" id="GO:0003887">
    <property type="term" value="F:DNA-directed DNA polymerase activity"/>
    <property type="evidence" value="ECO:0007669"/>
    <property type="project" value="InterPro"/>
</dbReference>
<dbReference type="EMBL" id="LT838813">
    <property type="protein sequence ID" value="SMD44661.1"/>
    <property type="molecule type" value="Genomic_DNA"/>
</dbReference>
<dbReference type="Gene3D" id="3.40.1440.10">
    <property type="entry name" value="GIY-YIG endonuclease"/>
    <property type="match status" value="1"/>
</dbReference>
<comment type="subunit">
    <text evidence="2">DNA polymerase III contains a core (composed of alpha, epsilon and theta chains) that associates with a tau subunit. This core dimerizes to form the POLIII' complex. PolIII' associates with the gamma complex (composed of gamma, delta, delta', psi and chi chains) and with the beta chain to form the complete DNA polymerase III complex.</text>
</comment>
<dbReference type="CDD" id="cd10434">
    <property type="entry name" value="GIY-YIG_UvrC_Cho"/>
    <property type="match status" value="1"/>
</dbReference>
<organism evidence="4 5">
    <name type="scientific">Aquiflexum balticum DSM 16537</name>
    <dbReference type="NCBI Taxonomy" id="758820"/>
    <lineage>
        <taxon>Bacteria</taxon>
        <taxon>Pseudomonadati</taxon>
        <taxon>Bacteroidota</taxon>
        <taxon>Cytophagia</taxon>
        <taxon>Cytophagales</taxon>
        <taxon>Cyclobacteriaceae</taxon>
        <taxon>Aquiflexum</taxon>
    </lineage>
</organism>
<dbReference type="SUPFAM" id="SSF53098">
    <property type="entry name" value="Ribonuclease H-like"/>
    <property type="match status" value="1"/>
</dbReference>
<dbReference type="InterPro" id="IPR012337">
    <property type="entry name" value="RNaseH-like_sf"/>
</dbReference>
<dbReference type="PROSITE" id="PS50164">
    <property type="entry name" value="GIY_YIG"/>
    <property type="match status" value="1"/>
</dbReference>
<dbReference type="GO" id="GO:0006289">
    <property type="term" value="P:nucleotide-excision repair"/>
    <property type="evidence" value="ECO:0007669"/>
    <property type="project" value="InterPro"/>
</dbReference>
<dbReference type="InterPro" id="IPR006054">
    <property type="entry name" value="DnaQ"/>
</dbReference>
<evidence type="ECO:0000256" key="1">
    <source>
        <dbReference type="ARBA" id="ARBA00025483"/>
    </source>
</evidence>
<feature type="domain" description="GIY-YIG" evidence="3">
    <location>
        <begin position="196"/>
        <end position="274"/>
    </location>
</feature>
<dbReference type="RefSeq" id="WP_084121456.1">
    <property type="nucleotide sequence ID" value="NZ_LT838813.1"/>
</dbReference>
<name>A0A1W2H6Y7_9BACT</name>
<dbReference type="STRING" id="758820.SAMN00777080_3287"/>